<reference evidence="16" key="2">
    <citation type="submission" date="2021-04" db="EMBL/GenBank/DDBJ databases">
        <authorList>
            <person name="Podell S."/>
        </authorList>
    </citation>
    <scope>NUCLEOTIDE SEQUENCE</scope>
    <source>
        <strain evidence="16">Hildebrandi</strain>
    </source>
</reference>
<feature type="transmembrane region" description="Helical" evidence="15">
    <location>
        <begin position="6"/>
        <end position="29"/>
    </location>
</feature>
<dbReference type="PANTHER" id="PTHR20917:SF0">
    <property type="entry name" value="CALCIUM LOAD-ACTIVATED CALCIUM CHANNEL"/>
    <property type="match status" value="1"/>
</dbReference>
<sequence>MTCSEILNIVTTVAISQLVIDLLSNYFVFKGRHYTEAVRQMERAKAKVDRAEYDMQRSNSKNNPKKLELAKEEYSLYCADVARRHMMPNMIGSLFFLLLLKILGTEYKGKVIGVLPFVPYTFVSRITARGLDWKDVSVEDLKAAGTTMDPKQALSFMLVYILAGWVAKSYVKRAVGTNPPPGADGGLQTIANSPMGQAMAKRLGFDPDEMKLD</sequence>
<dbReference type="GO" id="GO:0032469">
    <property type="term" value="P:endoplasmic reticulum calcium ion homeostasis"/>
    <property type="evidence" value="ECO:0007669"/>
    <property type="project" value="InterPro"/>
</dbReference>
<dbReference type="Proteomes" id="UP000693970">
    <property type="component" value="Unassembled WGS sequence"/>
</dbReference>
<keyword evidence="17" id="KW-1185">Reference proteome</keyword>
<keyword evidence="8" id="KW-0106">Calcium</keyword>
<evidence type="ECO:0000256" key="12">
    <source>
        <dbReference type="ARBA" id="ARBA00023136"/>
    </source>
</evidence>
<evidence type="ECO:0000256" key="2">
    <source>
        <dbReference type="ARBA" id="ARBA00006537"/>
    </source>
</evidence>
<dbReference type="GO" id="GO:0005262">
    <property type="term" value="F:calcium channel activity"/>
    <property type="evidence" value="ECO:0007669"/>
    <property type="project" value="UniProtKB-KW"/>
</dbReference>
<evidence type="ECO:0000256" key="5">
    <source>
        <dbReference type="ARBA" id="ARBA00022673"/>
    </source>
</evidence>
<keyword evidence="4" id="KW-0109">Calcium transport</keyword>
<dbReference type="InterPro" id="IPR002809">
    <property type="entry name" value="EMC3/TMCO1"/>
</dbReference>
<evidence type="ECO:0000256" key="15">
    <source>
        <dbReference type="SAM" id="Phobius"/>
    </source>
</evidence>
<keyword evidence="9 15" id="KW-1133">Transmembrane helix</keyword>
<evidence type="ECO:0000313" key="16">
    <source>
        <dbReference type="EMBL" id="KAG7358287.1"/>
    </source>
</evidence>
<keyword evidence="7" id="KW-0256">Endoplasmic reticulum</keyword>
<dbReference type="OrthoDB" id="41595at2759"/>
<keyword evidence="6 15" id="KW-0812">Transmembrane</keyword>
<comment type="subcellular location">
    <subcellularLocation>
        <location evidence="1">Endoplasmic reticulum membrane</location>
        <topology evidence="1">Multi-pass membrane protein</topology>
    </subcellularLocation>
</comment>
<dbReference type="AlphaFoldDB" id="A0A9K3PSQ8"/>
<evidence type="ECO:0000256" key="3">
    <source>
        <dbReference type="ARBA" id="ARBA00022448"/>
    </source>
</evidence>
<evidence type="ECO:0000256" key="1">
    <source>
        <dbReference type="ARBA" id="ARBA00004477"/>
    </source>
</evidence>
<dbReference type="InterPro" id="IPR008559">
    <property type="entry name" value="TMCO1"/>
</dbReference>
<name>A0A9K3PSQ8_9STRA</name>
<organism evidence="16 17">
    <name type="scientific">Nitzschia inconspicua</name>
    <dbReference type="NCBI Taxonomy" id="303405"/>
    <lineage>
        <taxon>Eukaryota</taxon>
        <taxon>Sar</taxon>
        <taxon>Stramenopiles</taxon>
        <taxon>Ochrophyta</taxon>
        <taxon>Bacillariophyta</taxon>
        <taxon>Bacillariophyceae</taxon>
        <taxon>Bacillariophycidae</taxon>
        <taxon>Bacillariales</taxon>
        <taxon>Bacillariaceae</taxon>
        <taxon>Nitzschia</taxon>
    </lineage>
</organism>
<evidence type="ECO:0000256" key="4">
    <source>
        <dbReference type="ARBA" id="ARBA00022568"/>
    </source>
</evidence>
<reference evidence="16" key="1">
    <citation type="journal article" date="2021" name="Sci. Rep.">
        <title>Diploid genomic architecture of Nitzschia inconspicua, an elite biomass production diatom.</title>
        <authorList>
            <person name="Oliver A."/>
            <person name="Podell S."/>
            <person name="Pinowska A."/>
            <person name="Traller J.C."/>
            <person name="Smith S.R."/>
            <person name="McClure R."/>
            <person name="Beliaev A."/>
            <person name="Bohutskyi P."/>
            <person name="Hill E.A."/>
            <person name="Rabines A."/>
            <person name="Zheng H."/>
            <person name="Allen L.Z."/>
            <person name="Kuo A."/>
            <person name="Grigoriev I.V."/>
            <person name="Allen A.E."/>
            <person name="Hazlebeck D."/>
            <person name="Allen E.E."/>
        </authorList>
    </citation>
    <scope>NUCLEOTIDE SEQUENCE</scope>
    <source>
        <strain evidence="16">Hildebrandi</strain>
    </source>
</reference>
<dbReference type="EMBL" id="JAGRRH010000014">
    <property type="protein sequence ID" value="KAG7358287.1"/>
    <property type="molecule type" value="Genomic_DNA"/>
</dbReference>
<comment type="caution">
    <text evidence="16">The sequence shown here is derived from an EMBL/GenBank/DDBJ whole genome shotgun (WGS) entry which is preliminary data.</text>
</comment>
<evidence type="ECO:0000256" key="14">
    <source>
        <dbReference type="SAM" id="Coils"/>
    </source>
</evidence>
<keyword evidence="11" id="KW-0406">Ion transport</keyword>
<keyword evidence="12 15" id="KW-0472">Membrane</keyword>
<protein>
    <submittedName>
        <fullName evidence="16">Integral membrane protein DUF106</fullName>
    </submittedName>
</protein>
<dbReference type="GO" id="GO:0005789">
    <property type="term" value="C:endoplasmic reticulum membrane"/>
    <property type="evidence" value="ECO:0007669"/>
    <property type="project" value="UniProtKB-SubCell"/>
</dbReference>
<evidence type="ECO:0000256" key="7">
    <source>
        <dbReference type="ARBA" id="ARBA00022824"/>
    </source>
</evidence>
<gene>
    <name evidence="16" type="ORF">IV203_014875</name>
</gene>
<keyword evidence="10 14" id="KW-0175">Coiled coil</keyword>
<evidence type="ECO:0000256" key="13">
    <source>
        <dbReference type="ARBA" id="ARBA00023303"/>
    </source>
</evidence>
<evidence type="ECO:0000313" key="17">
    <source>
        <dbReference type="Proteomes" id="UP000693970"/>
    </source>
</evidence>
<evidence type="ECO:0000256" key="6">
    <source>
        <dbReference type="ARBA" id="ARBA00022692"/>
    </source>
</evidence>
<dbReference type="Pfam" id="PF01956">
    <property type="entry name" value="EMC3_TMCO1"/>
    <property type="match status" value="1"/>
</dbReference>
<evidence type="ECO:0000256" key="9">
    <source>
        <dbReference type="ARBA" id="ARBA00022989"/>
    </source>
</evidence>
<keyword evidence="5" id="KW-0107">Calcium channel</keyword>
<keyword evidence="13" id="KW-0407">Ion channel</keyword>
<dbReference type="PANTHER" id="PTHR20917">
    <property type="entry name" value="PNAS-RELATED"/>
    <property type="match status" value="1"/>
</dbReference>
<feature type="coiled-coil region" evidence="14">
    <location>
        <begin position="34"/>
        <end position="61"/>
    </location>
</feature>
<proteinExistence type="inferred from homology"/>
<accession>A0A9K3PSQ8</accession>
<evidence type="ECO:0000256" key="11">
    <source>
        <dbReference type="ARBA" id="ARBA00023065"/>
    </source>
</evidence>
<evidence type="ECO:0000256" key="8">
    <source>
        <dbReference type="ARBA" id="ARBA00022837"/>
    </source>
</evidence>
<evidence type="ECO:0000256" key="10">
    <source>
        <dbReference type="ARBA" id="ARBA00023054"/>
    </source>
</evidence>
<keyword evidence="3" id="KW-0813">Transport</keyword>
<comment type="similarity">
    <text evidence="2">Belongs to the TMCO1 family.</text>
</comment>